<evidence type="ECO:0000313" key="1">
    <source>
        <dbReference type="EMBL" id="KAF2657539.1"/>
    </source>
</evidence>
<evidence type="ECO:0000313" key="2">
    <source>
        <dbReference type="Proteomes" id="UP000799324"/>
    </source>
</evidence>
<reference evidence="1" key="1">
    <citation type="journal article" date="2020" name="Stud. Mycol.">
        <title>101 Dothideomycetes genomes: a test case for predicting lifestyles and emergence of pathogens.</title>
        <authorList>
            <person name="Haridas S."/>
            <person name="Albert R."/>
            <person name="Binder M."/>
            <person name="Bloem J."/>
            <person name="Labutti K."/>
            <person name="Salamov A."/>
            <person name="Andreopoulos B."/>
            <person name="Baker S."/>
            <person name="Barry K."/>
            <person name="Bills G."/>
            <person name="Bluhm B."/>
            <person name="Cannon C."/>
            <person name="Castanera R."/>
            <person name="Culley D."/>
            <person name="Daum C."/>
            <person name="Ezra D."/>
            <person name="Gonzalez J."/>
            <person name="Henrissat B."/>
            <person name="Kuo A."/>
            <person name="Liang C."/>
            <person name="Lipzen A."/>
            <person name="Lutzoni F."/>
            <person name="Magnuson J."/>
            <person name="Mondo S."/>
            <person name="Nolan M."/>
            <person name="Ohm R."/>
            <person name="Pangilinan J."/>
            <person name="Park H.-J."/>
            <person name="Ramirez L."/>
            <person name="Alfaro M."/>
            <person name="Sun H."/>
            <person name="Tritt A."/>
            <person name="Yoshinaga Y."/>
            <person name="Zwiers L.-H."/>
            <person name="Turgeon B."/>
            <person name="Goodwin S."/>
            <person name="Spatafora J."/>
            <person name="Crous P."/>
            <person name="Grigoriev I."/>
        </authorList>
    </citation>
    <scope>NUCLEOTIDE SEQUENCE</scope>
    <source>
        <strain evidence="1">CBS 122681</strain>
    </source>
</reference>
<organism evidence="1 2">
    <name type="scientific">Lophiostoma macrostomum CBS 122681</name>
    <dbReference type="NCBI Taxonomy" id="1314788"/>
    <lineage>
        <taxon>Eukaryota</taxon>
        <taxon>Fungi</taxon>
        <taxon>Dikarya</taxon>
        <taxon>Ascomycota</taxon>
        <taxon>Pezizomycotina</taxon>
        <taxon>Dothideomycetes</taxon>
        <taxon>Pleosporomycetidae</taxon>
        <taxon>Pleosporales</taxon>
        <taxon>Lophiostomataceae</taxon>
        <taxon>Lophiostoma</taxon>
    </lineage>
</organism>
<dbReference type="GO" id="GO:0016491">
    <property type="term" value="F:oxidoreductase activity"/>
    <property type="evidence" value="ECO:0007669"/>
    <property type="project" value="InterPro"/>
</dbReference>
<dbReference type="EMBL" id="MU004324">
    <property type="protein sequence ID" value="KAF2657539.1"/>
    <property type="molecule type" value="Genomic_DNA"/>
</dbReference>
<sequence length="412" mass="47091">MLNLVPWPWSRTTAVVTAFSVYVVACRALRYLRVNRKHAKYPYKTREDFCKMTTEHAWEIALGLSSLEFPFTFEKSLQFALFRTYGIPSISALLAATAEFSTTAKAPRRYVDTGVLIGEFLGHSPTSLRANSAISRMNFLHDRYRRASKISDDDMLYTLSLFVLEPVRWIEQYEWRSMTDMEICAIGTFWKSMGKAMSIPFDALTGGPDSFRDGLDFYQSLKAWSLAYEERVMLPAQSNHTVAEQTTSILLYNIPTFMHPAGKNAVYALMDERLRRAMLYPDPPPIYPRLVAGILYLRKLVIRHLLPPRPSFLAYETLSKTPDPVTGRYYQTVYEAEPWYVKPTFFARNAPRSWLAWAVGMPYPDGKSYKPQGYDVYEVGPPALEGKGREWCVGTTERLMGDARGGCPFAVR</sequence>
<dbReference type="PANTHER" id="PTHR36124:SF1">
    <property type="entry name" value="ER-BOUND OXYGENASE MPAB_MPAB'_RUBBER OXYGENASE CATALYTIC DOMAIN-CONTAINING PROTEIN"/>
    <property type="match status" value="1"/>
</dbReference>
<dbReference type="AlphaFoldDB" id="A0A6A6TC36"/>
<protein>
    <submittedName>
        <fullName evidence="1">Uncharacterized protein</fullName>
    </submittedName>
</protein>
<proteinExistence type="predicted"/>
<dbReference type="Proteomes" id="UP000799324">
    <property type="component" value="Unassembled WGS sequence"/>
</dbReference>
<gene>
    <name evidence="1" type="ORF">K491DRAFT_691000</name>
</gene>
<dbReference type="OrthoDB" id="545169at2759"/>
<accession>A0A6A6TC36</accession>
<dbReference type="InterPro" id="IPR046366">
    <property type="entry name" value="MPAB"/>
</dbReference>
<keyword evidence="2" id="KW-1185">Reference proteome</keyword>
<name>A0A6A6TC36_9PLEO</name>
<dbReference type="PANTHER" id="PTHR36124">
    <property type="match status" value="1"/>
</dbReference>